<reference evidence="1 2" key="1">
    <citation type="journal article" date="2019" name="Commun. Biol.">
        <title>The bagworm genome reveals a unique fibroin gene that provides high tensile strength.</title>
        <authorList>
            <person name="Kono N."/>
            <person name="Nakamura H."/>
            <person name="Ohtoshi R."/>
            <person name="Tomita M."/>
            <person name="Numata K."/>
            <person name="Arakawa K."/>
        </authorList>
    </citation>
    <scope>NUCLEOTIDE SEQUENCE [LARGE SCALE GENOMIC DNA]</scope>
</reference>
<keyword evidence="2" id="KW-1185">Reference proteome</keyword>
<comment type="caution">
    <text evidence="1">The sequence shown here is derived from an EMBL/GenBank/DDBJ whole genome shotgun (WGS) entry which is preliminary data.</text>
</comment>
<organism evidence="1 2">
    <name type="scientific">Eumeta variegata</name>
    <name type="common">Bagworm moth</name>
    <name type="synonym">Eumeta japonica</name>
    <dbReference type="NCBI Taxonomy" id="151549"/>
    <lineage>
        <taxon>Eukaryota</taxon>
        <taxon>Metazoa</taxon>
        <taxon>Ecdysozoa</taxon>
        <taxon>Arthropoda</taxon>
        <taxon>Hexapoda</taxon>
        <taxon>Insecta</taxon>
        <taxon>Pterygota</taxon>
        <taxon>Neoptera</taxon>
        <taxon>Endopterygota</taxon>
        <taxon>Lepidoptera</taxon>
        <taxon>Glossata</taxon>
        <taxon>Ditrysia</taxon>
        <taxon>Tineoidea</taxon>
        <taxon>Psychidae</taxon>
        <taxon>Oiketicinae</taxon>
        <taxon>Eumeta</taxon>
    </lineage>
</organism>
<accession>A0A4C1VSL2</accession>
<protein>
    <submittedName>
        <fullName evidence="1">Uncharacterized protein</fullName>
    </submittedName>
</protein>
<sequence length="164" mass="17870">MDKPEVNAARLGRGGLAFNSQLQHPCVARPRIENAMSSKTESGIRTEIESGTRFESIKAKRAHLPVSGNRNGQGLSALRAMLTDYYTARVKENTGNRRGQANSFEIDPTDFLYDSSLTAQISKLENVSTGDGQQSRQVVYSLSTTKAHCSCYGGSCVSTTLYNL</sequence>
<evidence type="ECO:0000313" key="1">
    <source>
        <dbReference type="EMBL" id="GBP42098.1"/>
    </source>
</evidence>
<evidence type="ECO:0000313" key="2">
    <source>
        <dbReference type="Proteomes" id="UP000299102"/>
    </source>
</evidence>
<name>A0A4C1VSL2_EUMVA</name>
<gene>
    <name evidence="1" type="ORF">EVAR_29454_1</name>
</gene>
<dbReference type="EMBL" id="BGZK01000411">
    <property type="protein sequence ID" value="GBP42098.1"/>
    <property type="molecule type" value="Genomic_DNA"/>
</dbReference>
<dbReference type="Proteomes" id="UP000299102">
    <property type="component" value="Unassembled WGS sequence"/>
</dbReference>
<proteinExistence type="predicted"/>
<dbReference type="AlphaFoldDB" id="A0A4C1VSL2"/>